<dbReference type="Proteomes" id="UP001247805">
    <property type="component" value="Unassembled WGS sequence"/>
</dbReference>
<evidence type="ECO:0000313" key="1">
    <source>
        <dbReference type="EMBL" id="MDU0355869.1"/>
    </source>
</evidence>
<dbReference type="EMBL" id="JAWDIO010000002">
    <property type="protein sequence ID" value="MDU0355869.1"/>
    <property type="molecule type" value="Genomic_DNA"/>
</dbReference>
<protein>
    <submittedName>
        <fullName evidence="1">DUF6786 family protein</fullName>
    </submittedName>
</protein>
<name>A0ABU3T0S9_9ALTE</name>
<dbReference type="InterPro" id="IPR046713">
    <property type="entry name" value="DUF6786"/>
</dbReference>
<sequence length="287" mass="32047">MFYPVGKAINNENWRVPPALNAKNYDVISANPETVHFRTNLALVNYQNSHFSVQLDRTITLLSPQQISRQLSIELPTSVNQVAYRSHTSLTNLGEDWRPEKGLITLWSMAMLQGTDDSVSMFVIAPEQGPVQSYLYPLYADRLISRNHLVFFKTDGKYRSKIGIPADISGDLILSYSPSLAKLTVLKITIDQDGRYPISLEKLYTKQAKGDVTNAYNHGNMDGSLLAKSAFYELESAAPMLALKTNQSVSHTQQVFHFVGNSKQLDAISQQLVGINVSDTNTLFKSE</sequence>
<proteinExistence type="predicted"/>
<evidence type="ECO:0000313" key="2">
    <source>
        <dbReference type="Proteomes" id="UP001247805"/>
    </source>
</evidence>
<comment type="caution">
    <text evidence="1">The sequence shown here is derived from an EMBL/GenBank/DDBJ whole genome shotgun (WGS) entry which is preliminary data.</text>
</comment>
<reference evidence="1 2" key="1">
    <citation type="submission" date="2023-10" db="EMBL/GenBank/DDBJ databases">
        <title>Glaciecola aquimarina strain GGW-M5 nov., isolated from a coastal seawater.</title>
        <authorList>
            <person name="Bayburt H."/>
            <person name="Kim J.M."/>
            <person name="Choi B.J."/>
            <person name="Jeon C.O."/>
        </authorList>
    </citation>
    <scope>NUCLEOTIDE SEQUENCE [LARGE SCALE GENOMIC DNA]</scope>
    <source>
        <strain evidence="1 2">KCTC 32108</strain>
    </source>
</reference>
<dbReference type="Pfam" id="PF20583">
    <property type="entry name" value="DUF6786"/>
    <property type="match status" value="1"/>
</dbReference>
<organism evidence="1 2">
    <name type="scientific">Paraglaciecola aquimarina</name>
    <dbReference type="NCBI Taxonomy" id="1235557"/>
    <lineage>
        <taxon>Bacteria</taxon>
        <taxon>Pseudomonadati</taxon>
        <taxon>Pseudomonadota</taxon>
        <taxon>Gammaproteobacteria</taxon>
        <taxon>Alteromonadales</taxon>
        <taxon>Alteromonadaceae</taxon>
        <taxon>Paraglaciecola</taxon>
    </lineage>
</organism>
<accession>A0ABU3T0S9</accession>
<keyword evidence="2" id="KW-1185">Reference proteome</keyword>
<gene>
    <name evidence="1" type="ORF">RS130_20030</name>
</gene>
<dbReference type="RefSeq" id="WP_316027388.1">
    <property type="nucleotide sequence ID" value="NZ_JAWDIO010000002.1"/>
</dbReference>